<dbReference type="SMART" id="SM00458">
    <property type="entry name" value="RICIN"/>
    <property type="match status" value="1"/>
</dbReference>
<evidence type="ECO:0000313" key="8">
    <source>
        <dbReference type="Proteomes" id="UP001243364"/>
    </source>
</evidence>
<dbReference type="PANTHER" id="PTHR15172">
    <property type="entry name" value="GALACTOCEREBROSIDASE"/>
    <property type="match status" value="1"/>
</dbReference>
<comment type="similarity">
    <text evidence="1">Belongs to the glycosyl hydrolase 59 family.</text>
</comment>
<proteinExistence type="inferred from homology"/>
<evidence type="ECO:0000256" key="5">
    <source>
        <dbReference type="ARBA" id="ARBA00033098"/>
    </source>
</evidence>
<dbReference type="Pfam" id="PF02057">
    <property type="entry name" value="Glyco_hydro_59"/>
    <property type="match status" value="1"/>
</dbReference>
<name>A0ABU0PTZ8_STRAH</name>
<dbReference type="InterPro" id="IPR013785">
    <property type="entry name" value="Aldolase_TIM"/>
</dbReference>
<gene>
    <name evidence="7" type="ORF">QFZ56_000838</name>
</gene>
<dbReference type="EC" id="3.2.1.46" evidence="2"/>
<keyword evidence="8" id="KW-1185">Reference proteome</keyword>
<dbReference type="Pfam" id="PF21708">
    <property type="entry name" value="Glyco_hydro_59_C"/>
    <property type="match status" value="1"/>
</dbReference>
<dbReference type="PRINTS" id="PR00850">
    <property type="entry name" value="GLHYDRLASE59"/>
</dbReference>
<dbReference type="EMBL" id="JAUSYA010000001">
    <property type="protein sequence ID" value="MDQ0681875.1"/>
    <property type="molecule type" value="Genomic_DNA"/>
</dbReference>
<dbReference type="PROSITE" id="PS50231">
    <property type="entry name" value="RICIN_B_LECTIN"/>
    <property type="match status" value="1"/>
</dbReference>
<dbReference type="SUPFAM" id="SSF51445">
    <property type="entry name" value="(Trans)glycosidases"/>
    <property type="match status" value="1"/>
</dbReference>
<dbReference type="InterPro" id="IPR001286">
    <property type="entry name" value="Glyco_hydro_59"/>
</dbReference>
<dbReference type="RefSeq" id="WP_307040126.1">
    <property type="nucleotide sequence ID" value="NZ_JAUSYA010000001.1"/>
</dbReference>
<evidence type="ECO:0000256" key="4">
    <source>
        <dbReference type="ARBA" id="ARBA00022963"/>
    </source>
</evidence>
<dbReference type="InterPro" id="IPR000772">
    <property type="entry name" value="Ricin_B_lectin"/>
</dbReference>
<keyword evidence="3" id="KW-0443">Lipid metabolism</keyword>
<dbReference type="InterPro" id="IPR049162">
    <property type="entry name" value="GH59_C"/>
</dbReference>
<keyword evidence="4" id="KW-0442">Lipid degradation</keyword>
<organism evidence="7 8">
    <name type="scientific">Streptomyces achromogenes</name>
    <dbReference type="NCBI Taxonomy" id="67255"/>
    <lineage>
        <taxon>Bacteria</taxon>
        <taxon>Bacillati</taxon>
        <taxon>Actinomycetota</taxon>
        <taxon>Actinomycetes</taxon>
        <taxon>Kitasatosporales</taxon>
        <taxon>Streptomycetaceae</taxon>
        <taxon>Streptomyces</taxon>
    </lineage>
</organism>
<sequence length="825" mass="86666">MHHATGLPDRHVRRLAALTALLMGLALLTGRALSPAYAATSTAITVDGASAGRTFDGVGAISGGGGNTRLLVDYPATQRNQILDYLFKPGYGAALQILKVEIGGDVNSTDGSEISFEHTKGDIDCDAGYEWWAMEQAKARNPGIKLFALAWGAPGWIGNGDFYTQDGIDYMIDWLGCAKQHGLSIDYIGGRNEKTYSAWFYQTLKSAMAANGYASTKLVGGDETVWNIATGMKNSTALYNAVDVAGAHYPCTYQSAMTTCSSSADAQSLGKPIWASENGSENAETGAAPVARAINRGYLDAKMSAYINWPMVASDYQNLYFHDQGLVTANQPWSGAYSVSRTAWSIAQTTQFTSPGWKYLDTASGYLGGDRANGSYVSYAAPDKSAWSTVYETLDATASQTVTLNVAGGLPGGALHVWSTDLSQPGGATPRMLRGSDLTAVGGTYSLTLEPGRVYTVTTTTGQGAGTTTPPARNRLVMPYSDSFAGYGTGQEARYFASMNGAFQAAPCTGGRSGQCLRQTAPMKPIIWWAPASNDIQPYTLMGDVGWSNYTVGSDVLLEKSGSSAEILGRVGTQSKFSTGLNAYHLRLSDTGSWALLKTGTTGTNSWNWTTLASGSVTAPGTGTWHKLALTFQDSTITAKIDGSTVGAVTDTSYGAGLAGLGTAGYYPVQYSNLSVTHESVPDLSGTYKIISAGSGKALTASNGGTSDGTPVVQKTDANSGSQQWKLAYTSAGYLTVTGVTSGKALDVNAASTWPGAGLQLGTSNGSVSQQWLIAPAGSGTYTIESRSNGYKADVYKAQTTDGTPIDQWFTNGSTNQRWKLVKVS</sequence>
<dbReference type="Pfam" id="PF14200">
    <property type="entry name" value="RicinB_lectin_2"/>
    <property type="match status" value="1"/>
</dbReference>
<comment type="caution">
    <text evidence="7">The sequence shown here is derived from an EMBL/GenBank/DDBJ whole genome shotgun (WGS) entry which is preliminary data.</text>
</comment>
<dbReference type="InterPro" id="IPR017853">
    <property type="entry name" value="GH"/>
</dbReference>
<accession>A0ABU0PTZ8</accession>
<dbReference type="InterPro" id="IPR035992">
    <property type="entry name" value="Ricin_B-like_lectins"/>
</dbReference>
<feature type="domain" description="Ricin B lectin" evidence="6">
    <location>
        <begin position="685"/>
        <end position="822"/>
    </location>
</feature>
<evidence type="ECO:0000256" key="1">
    <source>
        <dbReference type="ARBA" id="ARBA00005637"/>
    </source>
</evidence>
<dbReference type="CDD" id="cd00161">
    <property type="entry name" value="beta-trefoil_Ricin-like"/>
    <property type="match status" value="1"/>
</dbReference>
<protein>
    <recommendedName>
        <fullName evidence="2">galactosylceramidase</fullName>
        <ecNumber evidence="2">3.2.1.46</ecNumber>
    </recommendedName>
    <alternativeName>
        <fullName evidence="5">Galactosylceramidase</fullName>
    </alternativeName>
</protein>
<reference evidence="7 8" key="1">
    <citation type="submission" date="2023-07" db="EMBL/GenBank/DDBJ databases">
        <title>Comparative genomics of wheat-associated soil bacteria to identify genetic determinants of phenazine resistance.</title>
        <authorList>
            <person name="Mouncey N."/>
        </authorList>
    </citation>
    <scope>NUCLEOTIDE SEQUENCE [LARGE SCALE GENOMIC DNA]</scope>
    <source>
        <strain evidence="7 8">W4I19-2</strain>
    </source>
</reference>
<dbReference type="PANTHER" id="PTHR15172:SF1">
    <property type="entry name" value="GALACTOCEREBROSIDASE"/>
    <property type="match status" value="1"/>
</dbReference>
<keyword evidence="3" id="KW-0746">Sphingolipid metabolism</keyword>
<dbReference type="Gene3D" id="2.60.120.560">
    <property type="entry name" value="Exo-inulinase, domain 1"/>
    <property type="match status" value="1"/>
</dbReference>
<dbReference type="InterPro" id="IPR049161">
    <property type="entry name" value="GH59_cat"/>
</dbReference>
<dbReference type="Proteomes" id="UP001243364">
    <property type="component" value="Unassembled WGS sequence"/>
</dbReference>
<dbReference type="SUPFAM" id="SSF50370">
    <property type="entry name" value="Ricin B-like lectins"/>
    <property type="match status" value="1"/>
</dbReference>
<evidence type="ECO:0000259" key="6">
    <source>
        <dbReference type="SMART" id="SM00458"/>
    </source>
</evidence>
<dbReference type="Gene3D" id="3.20.20.70">
    <property type="entry name" value="Aldolase class I"/>
    <property type="match status" value="1"/>
</dbReference>
<evidence type="ECO:0000313" key="7">
    <source>
        <dbReference type="EMBL" id="MDQ0681875.1"/>
    </source>
</evidence>
<evidence type="ECO:0000256" key="3">
    <source>
        <dbReference type="ARBA" id="ARBA00022919"/>
    </source>
</evidence>
<evidence type="ECO:0000256" key="2">
    <source>
        <dbReference type="ARBA" id="ARBA00012657"/>
    </source>
</evidence>
<dbReference type="Gene3D" id="2.80.10.50">
    <property type="match status" value="2"/>
</dbReference>
<dbReference type="Gene3D" id="3.20.20.80">
    <property type="entry name" value="Glycosidases"/>
    <property type="match status" value="1"/>
</dbReference>